<comment type="subcellular location">
    <subcellularLocation>
        <location evidence="2">Cell membrane</location>
        <topology evidence="2">Multi-pass membrane protein</topology>
    </subcellularLocation>
</comment>
<evidence type="ECO:0000256" key="1">
    <source>
        <dbReference type="ARBA" id="ARBA00001698"/>
    </source>
</evidence>
<feature type="coiled-coil region" evidence="19">
    <location>
        <begin position="5"/>
        <end position="32"/>
    </location>
</feature>
<feature type="transmembrane region" description="Helical" evidence="20">
    <location>
        <begin position="57"/>
        <end position="75"/>
    </location>
</feature>
<dbReference type="UniPathway" id="UPA00557">
    <property type="reaction ID" value="UER00614"/>
</dbReference>
<keyword evidence="10 18" id="KW-0808">Transferase</keyword>
<sequence length="301" mass="32154">MHARKADLDQQIEATRAQYEALEQRIEARAGRNLILAILIGLAAGGLLLLSLFVVKWLFVLFVMAIVGFAVWELASALRTGGMHVPRIPLTVASVFVPPAAYFLGPSGLLATLLGAIVLTALWRIAIQFSPSQRTTGRRLLGDLAGIAFVNTYVSFLGGLAVLLTAEDGGEWWTLGFIAIAVATDVGAYIFGLSFGKHKMAPVISPKKTWEGFGGGMLFGVIVAVLLALFALDQQWWFGIVFGIAIVLAATMGDLVESLIKRDLGIKDMSSLLPGHGGFLDRLDSILPSAAVAYLAYLLVA</sequence>
<keyword evidence="15 20" id="KW-0472">Membrane</keyword>
<dbReference type="Pfam" id="PF01148">
    <property type="entry name" value="CTP_transf_1"/>
    <property type="match status" value="1"/>
</dbReference>
<evidence type="ECO:0000256" key="4">
    <source>
        <dbReference type="ARBA" id="ARBA00005189"/>
    </source>
</evidence>
<evidence type="ECO:0000256" key="12">
    <source>
        <dbReference type="ARBA" id="ARBA00022695"/>
    </source>
</evidence>
<evidence type="ECO:0000256" key="9">
    <source>
        <dbReference type="ARBA" id="ARBA00022516"/>
    </source>
</evidence>
<reference evidence="21 22" key="1">
    <citation type="submission" date="2019-12" db="EMBL/GenBank/DDBJ databases">
        <authorList>
            <person name="Kim Y.S."/>
        </authorList>
    </citation>
    <scope>NUCLEOTIDE SEQUENCE [LARGE SCALE GENOMIC DNA]</scope>
    <source>
        <strain evidence="21 22">MMS17-SY077</strain>
    </source>
</reference>
<evidence type="ECO:0000256" key="15">
    <source>
        <dbReference type="ARBA" id="ARBA00023136"/>
    </source>
</evidence>
<gene>
    <name evidence="21" type="ORF">GB864_08740</name>
</gene>
<evidence type="ECO:0000256" key="18">
    <source>
        <dbReference type="RuleBase" id="RU003938"/>
    </source>
</evidence>
<evidence type="ECO:0000256" key="17">
    <source>
        <dbReference type="ARBA" id="ARBA00023264"/>
    </source>
</evidence>
<accession>A0A6I4NZH1</accession>
<evidence type="ECO:0000256" key="14">
    <source>
        <dbReference type="ARBA" id="ARBA00023098"/>
    </source>
</evidence>
<dbReference type="PANTHER" id="PTHR46382">
    <property type="entry name" value="PHOSPHATIDATE CYTIDYLYLTRANSFERASE"/>
    <property type="match status" value="1"/>
</dbReference>
<organism evidence="21 22">
    <name type="scientific">Agromyces seonyuensis</name>
    <dbReference type="NCBI Taxonomy" id="2662446"/>
    <lineage>
        <taxon>Bacteria</taxon>
        <taxon>Bacillati</taxon>
        <taxon>Actinomycetota</taxon>
        <taxon>Actinomycetes</taxon>
        <taxon>Micrococcales</taxon>
        <taxon>Microbacteriaceae</taxon>
        <taxon>Agromyces</taxon>
    </lineage>
</organism>
<feature type="transmembrane region" description="Helical" evidence="20">
    <location>
        <begin position="141"/>
        <end position="166"/>
    </location>
</feature>
<feature type="transmembrane region" description="Helical" evidence="20">
    <location>
        <begin position="110"/>
        <end position="129"/>
    </location>
</feature>
<keyword evidence="13 20" id="KW-1133">Transmembrane helix</keyword>
<dbReference type="EC" id="2.7.7.41" evidence="6 18"/>
<evidence type="ECO:0000256" key="19">
    <source>
        <dbReference type="SAM" id="Coils"/>
    </source>
</evidence>
<dbReference type="InterPro" id="IPR000374">
    <property type="entry name" value="PC_trans"/>
</dbReference>
<comment type="pathway">
    <text evidence="4">Lipid metabolism.</text>
</comment>
<dbReference type="PROSITE" id="PS01315">
    <property type="entry name" value="CDS"/>
    <property type="match status" value="1"/>
</dbReference>
<evidence type="ECO:0000256" key="11">
    <source>
        <dbReference type="ARBA" id="ARBA00022692"/>
    </source>
</evidence>
<dbReference type="GO" id="GO:0005886">
    <property type="term" value="C:plasma membrane"/>
    <property type="evidence" value="ECO:0007669"/>
    <property type="project" value="UniProtKB-SubCell"/>
</dbReference>
<evidence type="ECO:0000256" key="5">
    <source>
        <dbReference type="ARBA" id="ARBA00010185"/>
    </source>
</evidence>
<feature type="transmembrane region" description="Helical" evidence="20">
    <location>
        <begin position="34"/>
        <end position="51"/>
    </location>
</feature>
<feature type="transmembrane region" description="Helical" evidence="20">
    <location>
        <begin position="236"/>
        <end position="260"/>
    </location>
</feature>
<keyword evidence="17" id="KW-1208">Phospholipid metabolism</keyword>
<evidence type="ECO:0000256" key="16">
    <source>
        <dbReference type="ARBA" id="ARBA00023209"/>
    </source>
</evidence>
<dbReference type="RefSeq" id="WP_160424139.1">
    <property type="nucleotide sequence ID" value="NZ_WSTA01000032.1"/>
</dbReference>
<evidence type="ECO:0000256" key="3">
    <source>
        <dbReference type="ARBA" id="ARBA00005119"/>
    </source>
</evidence>
<feature type="transmembrane region" description="Helical" evidence="20">
    <location>
        <begin position="87"/>
        <end position="104"/>
    </location>
</feature>
<comment type="caution">
    <text evidence="21">The sequence shown here is derived from an EMBL/GenBank/DDBJ whole genome shotgun (WGS) entry which is preliminary data.</text>
</comment>
<evidence type="ECO:0000256" key="2">
    <source>
        <dbReference type="ARBA" id="ARBA00004651"/>
    </source>
</evidence>
<dbReference type="GO" id="GO:0004605">
    <property type="term" value="F:phosphatidate cytidylyltransferase activity"/>
    <property type="evidence" value="ECO:0007669"/>
    <property type="project" value="UniProtKB-EC"/>
</dbReference>
<keyword evidence="22" id="KW-1185">Reference proteome</keyword>
<evidence type="ECO:0000256" key="20">
    <source>
        <dbReference type="SAM" id="Phobius"/>
    </source>
</evidence>
<dbReference type="AlphaFoldDB" id="A0A6I4NZH1"/>
<evidence type="ECO:0000256" key="6">
    <source>
        <dbReference type="ARBA" id="ARBA00012487"/>
    </source>
</evidence>
<evidence type="ECO:0000256" key="10">
    <source>
        <dbReference type="ARBA" id="ARBA00022679"/>
    </source>
</evidence>
<evidence type="ECO:0000256" key="8">
    <source>
        <dbReference type="ARBA" id="ARBA00022475"/>
    </source>
</evidence>
<dbReference type="PANTHER" id="PTHR46382:SF1">
    <property type="entry name" value="PHOSPHATIDATE CYTIDYLYLTRANSFERASE"/>
    <property type="match status" value="1"/>
</dbReference>
<feature type="transmembrane region" description="Helical" evidence="20">
    <location>
        <begin position="212"/>
        <end position="230"/>
    </location>
</feature>
<dbReference type="GO" id="GO:0016024">
    <property type="term" value="P:CDP-diacylglycerol biosynthetic process"/>
    <property type="evidence" value="ECO:0007669"/>
    <property type="project" value="UniProtKB-UniPathway"/>
</dbReference>
<comment type="catalytic activity">
    <reaction evidence="1 18">
        <text>a 1,2-diacyl-sn-glycero-3-phosphate + CTP + H(+) = a CDP-1,2-diacyl-sn-glycerol + diphosphate</text>
        <dbReference type="Rhea" id="RHEA:16229"/>
        <dbReference type="ChEBI" id="CHEBI:15378"/>
        <dbReference type="ChEBI" id="CHEBI:33019"/>
        <dbReference type="ChEBI" id="CHEBI:37563"/>
        <dbReference type="ChEBI" id="CHEBI:58332"/>
        <dbReference type="ChEBI" id="CHEBI:58608"/>
        <dbReference type="EC" id="2.7.7.41"/>
    </reaction>
</comment>
<evidence type="ECO:0000313" key="21">
    <source>
        <dbReference type="EMBL" id="MWB98632.1"/>
    </source>
</evidence>
<feature type="transmembrane region" description="Helical" evidence="20">
    <location>
        <begin position="172"/>
        <end position="191"/>
    </location>
</feature>
<name>A0A6I4NZH1_9MICO</name>
<evidence type="ECO:0000256" key="7">
    <source>
        <dbReference type="ARBA" id="ARBA00019373"/>
    </source>
</evidence>
<proteinExistence type="inferred from homology"/>
<keyword evidence="9" id="KW-0444">Lipid biosynthesis</keyword>
<keyword evidence="8" id="KW-1003">Cell membrane</keyword>
<dbReference type="Proteomes" id="UP000438182">
    <property type="component" value="Unassembled WGS sequence"/>
</dbReference>
<evidence type="ECO:0000313" key="22">
    <source>
        <dbReference type="Proteomes" id="UP000438182"/>
    </source>
</evidence>
<dbReference type="EMBL" id="WSTA01000032">
    <property type="protein sequence ID" value="MWB98632.1"/>
    <property type="molecule type" value="Genomic_DNA"/>
</dbReference>
<keyword evidence="12 18" id="KW-0548">Nucleotidyltransferase</keyword>
<keyword evidence="11 18" id="KW-0812">Transmembrane</keyword>
<comment type="similarity">
    <text evidence="5 18">Belongs to the CDS family.</text>
</comment>
<protein>
    <recommendedName>
        <fullName evidence="7 18">Phosphatidate cytidylyltransferase</fullName>
        <ecNumber evidence="6 18">2.7.7.41</ecNumber>
    </recommendedName>
</protein>
<keyword evidence="19" id="KW-0175">Coiled coil</keyword>
<evidence type="ECO:0000256" key="13">
    <source>
        <dbReference type="ARBA" id="ARBA00022989"/>
    </source>
</evidence>
<comment type="pathway">
    <text evidence="3 18">Phospholipid metabolism; CDP-diacylglycerol biosynthesis; CDP-diacylglycerol from sn-glycerol 3-phosphate: step 3/3.</text>
</comment>
<keyword evidence="16" id="KW-0594">Phospholipid biosynthesis</keyword>
<keyword evidence="14" id="KW-0443">Lipid metabolism</keyword>